<dbReference type="EMBL" id="PQFF01000273">
    <property type="protein sequence ID" value="RHZ67768.1"/>
    <property type="molecule type" value="Genomic_DNA"/>
</dbReference>
<sequence length="141" mass="16815">MSFVRKSKNLTIKKHSFNNSNPESIRTKINQKNEKRSLTQNNYLEKCNDNYYHRNYPNNKKYCKSKLNEREDKSGDMVGDSLTTTIYGNTYLDIFGYIWIRKNVKACEEERKRIYLSAEWVERTAKEKGVRALFQEFVASY</sequence>
<organism evidence="1 2">
    <name type="scientific">Diversispora epigaea</name>
    <dbReference type="NCBI Taxonomy" id="1348612"/>
    <lineage>
        <taxon>Eukaryota</taxon>
        <taxon>Fungi</taxon>
        <taxon>Fungi incertae sedis</taxon>
        <taxon>Mucoromycota</taxon>
        <taxon>Glomeromycotina</taxon>
        <taxon>Glomeromycetes</taxon>
        <taxon>Diversisporales</taxon>
        <taxon>Diversisporaceae</taxon>
        <taxon>Diversispora</taxon>
    </lineage>
</organism>
<comment type="caution">
    <text evidence="1">The sequence shown here is derived from an EMBL/GenBank/DDBJ whole genome shotgun (WGS) entry which is preliminary data.</text>
</comment>
<name>A0A397I0L5_9GLOM</name>
<evidence type="ECO:0000313" key="2">
    <source>
        <dbReference type="Proteomes" id="UP000266861"/>
    </source>
</evidence>
<accession>A0A397I0L5</accession>
<keyword evidence="2" id="KW-1185">Reference proteome</keyword>
<proteinExistence type="predicted"/>
<protein>
    <submittedName>
        <fullName evidence="1">Uncharacterized protein</fullName>
    </submittedName>
</protein>
<gene>
    <name evidence="1" type="ORF">Glove_299g24</name>
</gene>
<evidence type="ECO:0000313" key="1">
    <source>
        <dbReference type="EMBL" id="RHZ67768.1"/>
    </source>
</evidence>
<dbReference type="AlphaFoldDB" id="A0A397I0L5"/>
<dbReference type="Proteomes" id="UP000266861">
    <property type="component" value="Unassembled WGS sequence"/>
</dbReference>
<reference evidence="1 2" key="1">
    <citation type="submission" date="2018-08" db="EMBL/GenBank/DDBJ databases">
        <title>Genome and evolution of the arbuscular mycorrhizal fungus Diversispora epigaea (formerly Glomus versiforme) and its bacterial endosymbionts.</title>
        <authorList>
            <person name="Sun X."/>
            <person name="Fei Z."/>
            <person name="Harrison M."/>
        </authorList>
    </citation>
    <scope>NUCLEOTIDE SEQUENCE [LARGE SCALE GENOMIC DNA]</scope>
    <source>
        <strain evidence="1 2">IT104</strain>
    </source>
</reference>